<sequence>MSTMQALRQDKVAGPLHVETVPIPQVEPGSAVVQVLDSYIVSYTRELLDGTRAVPYVAPSTAGMNAVGRIHALGPDSTALQVGQLVFTNGVLRGRDDPINSIALTGVFHGPAGGQKLMQYWPDGSFAEYQRVPLENVLPLDEDRLVKELGYSTADLTYMSQLGVPFSGLSDIELKAGETIVISPATGGFGGAAVRIALAIGAKVIAMGRNKDRLAELKALAGKPYPADRLVTVPITGDLGQEMGALAEAAGPSGIDAYLDISPAQGANGSYFKAAILVLKPYGRVSLMGGQAEDVIPYQKVAFHQLRLRGTWMFTPDIPRKLINLIEKGVMPLGKKAGLAAPKEFALKDWKEALDHAFGDNLSVFVPSKK</sequence>
<comment type="caution">
    <text evidence="3">The sequence shown here is derived from an EMBL/GenBank/DDBJ whole genome shotgun (WGS) entry which is preliminary data.</text>
</comment>
<dbReference type="EMBL" id="LFJN01000021">
    <property type="protein sequence ID" value="KPI37959.1"/>
    <property type="molecule type" value="Genomic_DNA"/>
</dbReference>
<dbReference type="Pfam" id="PF08240">
    <property type="entry name" value="ADH_N"/>
    <property type="match status" value="1"/>
</dbReference>
<dbReference type="Pfam" id="PF00107">
    <property type="entry name" value="ADH_zinc_N"/>
    <property type="match status" value="1"/>
</dbReference>
<dbReference type="InterPro" id="IPR036291">
    <property type="entry name" value="NAD(P)-bd_dom_sf"/>
</dbReference>
<dbReference type="InterPro" id="IPR011032">
    <property type="entry name" value="GroES-like_sf"/>
</dbReference>
<feature type="domain" description="Alcohol dehydrogenase-like C-terminal" evidence="1">
    <location>
        <begin position="189"/>
        <end position="327"/>
    </location>
</feature>
<dbReference type="Proteomes" id="UP000038010">
    <property type="component" value="Unassembled WGS sequence"/>
</dbReference>
<dbReference type="InterPro" id="IPR013154">
    <property type="entry name" value="ADH-like_N"/>
</dbReference>
<dbReference type="RefSeq" id="XP_017997922.1">
    <property type="nucleotide sequence ID" value="XM_018143029.1"/>
</dbReference>
<dbReference type="AlphaFoldDB" id="A0A0N0NKK8"/>
<dbReference type="GeneID" id="28734909"/>
<feature type="domain" description="Alcohol dehydrogenase-like N-terminal" evidence="2">
    <location>
        <begin position="57"/>
        <end position="141"/>
    </location>
</feature>
<keyword evidence="4" id="KW-1185">Reference proteome</keyword>
<reference evidence="3 4" key="1">
    <citation type="submission" date="2015-06" db="EMBL/GenBank/DDBJ databases">
        <title>Draft genome of the ant-associated black yeast Phialophora attae CBS 131958.</title>
        <authorList>
            <person name="Moreno L.F."/>
            <person name="Stielow B.J."/>
            <person name="de Hoog S."/>
            <person name="Vicente V.A."/>
            <person name="Weiss V.A."/>
            <person name="de Vries M."/>
            <person name="Cruz L.M."/>
            <person name="Souza E.M."/>
        </authorList>
    </citation>
    <scope>NUCLEOTIDE SEQUENCE [LARGE SCALE GENOMIC DNA]</scope>
    <source>
        <strain evidence="3 4">CBS 131958</strain>
    </source>
</reference>
<evidence type="ECO:0000259" key="1">
    <source>
        <dbReference type="Pfam" id="PF00107"/>
    </source>
</evidence>
<dbReference type="Gene3D" id="3.90.180.10">
    <property type="entry name" value="Medium-chain alcohol dehydrogenases, catalytic domain"/>
    <property type="match status" value="1"/>
</dbReference>
<name>A0A0N0NKK8_9EURO</name>
<dbReference type="SUPFAM" id="SSF51735">
    <property type="entry name" value="NAD(P)-binding Rossmann-fold domains"/>
    <property type="match status" value="1"/>
</dbReference>
<organism evidence="3 4">
    <name type="scientific">Cyphellophora attinorum</name>
    <dbReference type="NCBI Taxonomy" id="1664694"/>
    <lineage>
        <taxon>Eukaryota</taxon>
        <taxon>Fungi</taxon>
        <taxon>Dikarya</taxon>
        <taxon>Ascomycota</taxon>
        <taxon>Pezizomycotina</taxon>
        <taxon>Eurotiomycetes</taxon>
        <taxon>Chaetothyriomycetidae</taxon>
        <taxon>Chaetothyriales</taxon>
        <taxon>Cyphellophoraceae</taxon>
        <taxon>Cyphellophora</taxon>
    </lineage>
</organism>
<protein>
    <submittedName>
        <fullName evidence="3">Uncharacterized protein</fullName>
    </submittedName>
</protein>
<dbReference type="GO" id="GO:0005739">
    <property type="term" value="C:mitochondrion"/>
    <property type="evidence" value="ECO:0007669"/>
    <property type="project" value="TreeGrafter"/>
</dbReference>
<accession>A0A0N0NKK8</accession>
<dbReference type="PANTHER" id="PTHR43677">
    <property type="entry name" value="SHORT-CHAIN DEHYDROGENASE/REDUCTASE"/>
    <property type="match status" value="1"/>
</dbReference>
<dbReference type="VEuPathDB" id="FungiDB:AB675_3010"/>
<proteinExistence type="predicted"/>
<dbReference type="OrthoDB" id="5407715at2759"/>
<dbReference type="Gene3D" id="3.40.50.720">
    <property type="entry name" value="NAD(P)-binding Rossmann-like Domain"/>
    <property type="match status" value="1"/>
</dbReference>
<dbReference type="InterPro" id="IPR051397">
    <property type="entry name" value="Zn-ADH-like_protein"/>
</dbReference>
<dbReference type="PANTHER" id="PTHR43677:SF4">
    <property type="entry name" value="QUINONE OXIDOREDUCTASE-LIKE PROTEIN 2"/>
    <property type="match status" value="1"/>
</dbReference>
<dbReference type="GO" id="GO:0016491">
    <property type="term" value="F:oxidoreductase activity"/>
    <property type="evidence" value="ECO:0007669"/>
    <property type="project" value="TreeGrafter"/>
</dbReference>
<gene>
    <name evidence="3" type="ORF">AB675_3010</name>
</gene>
<dbReference type="CDD" id="cd05188">
    <property type="entry name" value="MDR"/>
    <property type="match status" value="1"/>
</dbReference>
<evidence type="ECO:0000313" key="4">
    <source>
        <dbReference type="Proteomes" id="UP000038010"/>
    </source>
</evidence>
<evidence type="ECO:0000259" key="2">
    <source>
        <dbReference type="Pfam" id="PF08240"/>
    </source>
</evidence>
<dbReference type="InterPro" id="IPR013149">
    <property type="entry name" value="ADH-like_C"/>
</dbReference>
<evidence type="ECO:0000313" key="3">
    <source>
        <dbReference type="EMBL" id="KPI37959.1"/>
    </source>
</evidence>
<dbReference type="SUPFAM" id="SSF50129">
    <property type="entry name" value="GroES-like"/>
    <property type="match status" value="1"/>
</dbReference>
<dbReference type="STRING" id="1664694.A0A0N0NKK8"/>